<dbReference type="AlphaFoldDB" id="A0A9P6GVJ0"/>
<gene>
    <name evidence="1" type="ORF">NGRA_3287</name>
</gene>
<sequence>MRYAIPSKVSHLNEHITRLRKKVHINSLDGHVKYFVIKCTDRRPHQLFKTIFVDQQRFTYDRIDIFRKTHDGCLMYKRNNVPAIGFLETIISFDKDQEPVLVIRPVNLISTADSMSINGQIYRCTNVLYGTYHGTSLEIANLESIIQKLAFRPGHDVKFLPVPNSMFFFQYPNRSGST</sequence>
<organism evidence="1 2">
    <name type="scientific">Nosema granulosis</name>
    <dbReference type="NCBI Taxonomy" id="83296"/>
    <lineage>
        <taxon>Eukaryota</taxon>
        <taxon>Fungi</taxon>
        <taxon>Fungi incertae sedis</taxon>
        <taxon>Microsporidia</taxon>
        <taxon>Nosematidae</taxon>
        <taxon>Nosema</taxon>
    </lineage>
</organism>
<reference evidence="1 2" key="1">
    <citation type="journal article" date="2020" name="Genome Biol. Evol.">
        <title>Comparative genomics of strictly vertically transmitted, feminizing microsporidia endosymbionts of amphipod crustaceans.</title>
        <authorList>
            <person name="Cormier A."/>
            <person name="Chebbi M.A."/>
            <person name="Giraud I."/>
            <person name="Wattier R."/>
            <person name="Teixeira M."/>
            <person name="Gilbert C."/>
            <person name="Rigaud T."/>
            <person name="Cordaux R."/>
        </authorList>
    </citation>
    <scope>NUCLEOTIDE SEQUENCE [LARGE SCALE GENOMIC DNA]</scope>
    <source>
        <strain evidence="1 2">Ou3-Ou53</strain>
    </source>
</reference>
<dbReference type="OrthoDB" id="7694954at2759"/>
<dbReference type="EMBL" id="SBJO01000773">
    <property type="protein sequence ID" value="KAF9756179.1"/>
    <property type="molecule type" value="Genomic_DNA"/>
</dbReference>
<accession>A0A9P6GVJ0</accession>
<proteinExistence type="predicted"/>
<evidence type="ECO:0000313" key="2">
    <source>
        <dbReference type="Proteomes" id="UP000740883"/>
    </source>
</evidence>
<protein>
    <submittedName>
        <fullName evidence="1">Uncharacterized protein</fullName>
    </submittedName>
</protein>
<name>A0A9P6GVJ0_9MICR</name>
<dbReference type="Proteomes" id="UP000740883">
    <property type="component" value="Unassembled WGS sequence"/>
</dbReference>
<evidence type="ECO:0000313" key="1">
    <source>
        <dbReference type="EMBL" id="KAF9756179.1"/>
    </source>
</evidence>
<keyword evidence="2" id="KW-1185">Reference proteome</keyword>
<comment type="caution">
    <text evidence="1">The sequence shown here is derived from an EMBL/GenBank/DDBJ whole genome shotgun (WGS) entry which is preliminary data.</text>
</comment>